<comment type="pathway">
    <text evidence="1">Cofactor biosynthesis; L-ascorbate biosynthesis.</text>
</comment>
<dbReference type="Gene3D" id="3.30.70.2520">
    <property type="match status" value="1"/>
</dbReference>
<dbReference type="UniPathway" id="UPA00132"/>
<dbReference type="PANTHER" id="PTHR43762">
    <property type="entry name" value="L-GULONOLACTONE OXIDASE"/>
    <property type="match status" value="1"/>
</dbReference>
<gene>
    <name evidence="6" type="ORF">FHX40_1338</name>
</gene>
<dbReference type="OrthoDB" id="9800184at2"/>
<evidence type="ECO:0000256" key="4">
    <source>
        <dbReference type="ARBA" id="ARBA00023002"/>
    </source>
</evidence>
<dbReference type="AlphaFoldDB" id="A0A543IVS5"/>
<keyword evidence="4" id="KW-0560">Oxidoreductase</keyword>
<dbReference type="PIRSF" id="PIRSF000136">
    <property type="entry name" value="LGO_GLO"/>
    <property type="match status" value="1"/>
</dbReference>
<sequence length="433" mass="47210">MREVFRNWAGNQVAHPAEVQTPASTDEVAKAVARAAAAGRRVRMAGSGHSFTGVALTDGLLLRPDALTGVREVGDGRVRVAAGTPLHVLNAELHRRGLALANLGDITAQTIAGALQTGTHGTGRDVGGLADQVAGLELVLADGTVTRVGEDEADPKRRDLFDAARVGLGALGVVTEVTLKVVPSFLLRAVRRPMRLTALLGRLDEILAANEHVDFFWFPHTDACLVKLNNRGDGPIGGRGPLRRWFDDEFLENTVFGALCEIGARVPAAIPAINRLSGAALSAVEFTDVSYRVFATVRRVRFLEMEYAIPVEHLGTALRGVRDLIDRERLRISFPVEVRVSPPSDAWLSPAYGRATAYLAFHVFHRTPEPRYFEAAERLMVRLDGRPHWGKLHTRDAAYLAAVYPRFGDFVALRDRLDPNRVFGNAYLDTVLG</sequence>
<keyword evidence="3" id="KW-0060">Ascorbate biosynthesis</keyword>
<protein>
    <submittedName>
        <fullName evidence="6">FAD-linked oxidoreductase</fullName>
    </submittedName>
</protein>
<dbReference type="SUPFAM" id="SSF56176">
    <property type="entry name" value="FAD-binding/transporter-associated domain-like"/>
    <property type="match status" value="1"/>
</dbReference>
<evidence type="ECO:0000313" key="7">
    <source>
        <dbReference type="Proteomes" id="UP000319213"/>
    </source>
</evidence>
<dbReference type="InterPro" id="IPR036318">
    <property type="entry name" value="FAD-bd_PCMH-like_sf"/>
</dbReference>
<dbReference type="PROSITE" id="PS00862">
    <property type="entry name" value="OX2_COVAL_FAD"/>
    <property type="match status" value="1"/>
</dbReference>
<organism evidence="6 7">
    <name type="scientific">Thermopolyspora flexuosa</name>
    <dbReference type="NCBI Taxonomy" id="103836"/>
    <lineage>
        <taxon>Bacteria</taxon>
        <taxon>Bacillati</taxon>
        <taxon>Actinomycetota</taxon>
        <taxon>Actinomycetes</taxon>
        <taxon>Streptosporangiales</taxon>
        <taxon>Streptosporangiaceae</taxon>
        <taxon>Thermopolyspora</taxon>
    </lineage>
</organism>
<dbReference type="GO" id="GO:0071949">
    <property type="term" value="F:FAD binding"/>
    <property type="evidence" value="ECO:0007669"/>
    <property type="project" value="InterPro"/>
</dbReference>
<evidence type="ECO:0000259" key="5">
    <source>
        <dbReference type="PROSITE" id="PS51387"/>
    </source>
</evidence>
<dbReference type="Proteomes" id="UP000319213">
    <property type="component" value="Unassembled WGS sequence"/>
</dbReference>
<comment type="caution">
    <text evidence="6">The sequence shown here is derived from an EMBL/GenBank/DDBJ whole genome shotgun (WGS) entry which is preliminary data.</text>
</comment>
<evidence type="ECO:0000256" key="1">
    <source>
        <dbReference type="ARBA" id="ARBA00005147"/>
    </source>
</evidence>
<dbReference type="GO" id="GO:0019853">
    <property type="term" value="P:L-ascorbic acid biosynthetic process"/>
    <property type="evidence" value="ECO:0007669"/>
    <property type="project" value="UniProtKB-UniPathway"/>
</dbReference>
<reference evidence="6 7" key="1">
    <citation type="submission" date="2019-06" db="EMBL/GenBank/DDBJ databases">
        <title>Sequencing the genomes of 1000 actinobacteria strains.</title>
        <authorList>
            <person name="Klenk H.-P."/>
        </authorList>
    </citation>
    <scope>NUCLEOTIDE SEQUENCE [LARGE SCALE GENOMIC DNA]</scope>
    <source>
        <strain evidence="6 7">DSM 43186</strain>
    </source>
</reference>
<dbReference type="Gene3D" id="1.10.45.10">
    <property type="entry name" value="Vanillyl-alcohol Oxidase, Chain A, domain 4"/>
    <property type="match status" value="1"/>
</dbReference>
<dbReference type="InterPro" id="IPR006094">
    <property type="entry name" value="Oxid_FAD_bind_N"/>
</dbReference>
<dbReference type="InterPro" id="IPR016171">
    <property type="entry name" value="Vanillyl_alc_oxidase_C-sub2"/>
</dbReference>
<dbReference type="InterPro" id="IPR006093">
    <property type="entry name" value="Oxy_OxRdtase_FAD_BS"/>
</dbReference>
<dbReference type="GO" id="GO:0003885">
    <property type="term" value="F:D-arabinono-1,4-lactone oxidase activity"/>
    <property type="evidence" value="ECO:0007669"/>
    <property type="project" value="InterPro"/>
</dbReference>
<name>A0A543IVS5_9ACTN</name>
<dbReference type="GO" id="GO:0080049">
    <property type="term" value="F:L-gulono-1,4-lactone dehydrogenase activity"/>
    <property type="evidence" value="ECO:0007669"/>
    <property type="project" value="TreeGrafter"/>
</dbReference>
<accession>A0A543IVS5</accession>
<dbReference type="Gene3D" id="3.30.70.2530">
    <property type="match status" value="1"/>
</dbReference>
<dbReference type="RefSeq" id="WP_142258798.1">
    <property type="nucleotide sequence ID" value="NZ_BMPV01000003.1"/>
</dbReference>
<dbReference type="InterPro" id="IPR016169">
    <property type="entry name" value="FAD-bd_PCMH_sub2"/>
</dbReference>
<dbReference type="InterPro" id="IPR016167">
    <property type="entry name" value="FAD-bd_PCMH_sub1"/>
</dbReference>
<dbReference type="NCBIfam" id="TIGR01679">
    <property type="entry name" value="bact_FAD_ox"/>
    <property type="match status" value="1"/>
</dbReference>
<dbReference type="Pfam" id="PF01565">
    <property type="entry name" value="FAD_binding_4"/>
    <property type="match status" value="1"/>
</dbReference>
<evidence type="ECO:0000256" key="3">
    <source>
        <dbReference type="ARBA" id="ARBA00022644"/>
    </source>
</evidence>
<keyword evidence="7" id="KW-1185">Reference proteome</keyword>
<dbReference type="GO" id="GO:0016020">
    <property type="term" value="C:membrane"/>
    <property type="evidence" value="ECO:0007669"/>
    <property type="project" value="InterPro"/>
</dbReference>
<dbReference type="PROSITE" id="PS51387">
    <property type="entry name" value="FAD_PCMH"/>
    <property type="match status" value="1"/>
</dbReference>
<dbReference type="InterPro" id="IPR010031">
    <property type="entry name" value="FAD_lactone_oxidase-like"/>
</dbReference>
<dbReference type="InterPro" id="IPR007173">
    <property type="entry name" value="ALO_C"/>
</dbReference>
<dbReference type="Gene3D" id="3.30.465.10">
    <property type="match status" value="1"/>
</dbReference>
<dbReference type="EMBL" id="VFPQ01000001">
    <property type="protein sequence ID" value="TQM74657.1"/>
    <property type="molecule type" value="Genomic_DNA"/>
</dbReference>
<feature type="domain" description="FAD-binding PCMH-type" evidence="5">
    <location>
        <begin position="12"/>
        <end position="184"/>
    </location>
</feature>
<dbReference type="Gene3D" id="3.30.43.10">
    <property type="entry name" value="Uridine Diphospho-n-acetylenolpyruvylglucosamine Reductase, domain 2"/>
    <property type="match status" value="1"/>
</dbReference>
<dbReference type="Pfam" id="PF04030">
    <property type="entry name" value="ALO"/>
    <property type="match status" value="1"/>
</dbReference>
<dbReference type="InterPro" id="IPR016166">
    <property type="entry name" value="FAD-bd_PCMH"/>
</dbReference>
<dbReference type="PANTHER" id="PTHR43762:SF1">
    <property type="entry name" value="D-ARABINONO-1,4-LACTONE OXIDASE"/>
    <property type="match status" value="1"/>
</dbReference>
<comment type="similarity">
    <text evidence="2">Belongs to the oxygen-dependent FAD-linked oxidoreductase family.</text>
</comment>
<proteinExistence type="inferred from homology"/>
<evidence type="ECO:0000256" key="2">
    <source>
        <dbReference type="ARBA" id="ARBA00005466"/>
    </source>
</evidence>
<evidence type="ECO:0000313" key="6">
    <source>
        <dbReference type="EMBL" id="TQM74657.1"/>
    </source>
</evidence>